<dbReference type="Pfam" id="PF01695">
    <property type="entry name" value="IstB_IS21"/>
    <property type="match status" value="1"/>
</dbReference>
<dbReference type="AlphaFoldDB" id="A0A7X1WX72"/>
<dbReference type="GO" id="GO:0006260">
    <property type="term" value="P:DNA replication"/>
    <property type="evidence" value="ECO:0007669"/>
    <property type="project" value="TreeGrafter"/>
</dbReference>
<dbReference type="SUPFAM" id="SSF52540">
    <property type="entry name" value="P-loop containing nucleoside triphosphate hydrolases"/>
    <property type="match status" value="1"/>
</dbReference>
<evidence type="ECO:0000259" key="1">
    <source>
        <dbReference type="Pfam" id="PF01695"/>
    </source>
</evidence>
<dbReference type="EMBL" id="WIWF01000086">
    <property type="protein sequence ID" value="MQT76394.1"/>
    <property type="molecule type" value="Genomic_DNA"/>
</dbReference>
<organism evidence="2 3">
    <name type="scientific">Pseudomonas helleri</name>
    <dbReference type="NCBI Taxonomy" id="1608996"/>
    <lineage>
        <taxon>Bacteria</taxon>
        <taxon>Pseudomonadati</taxon>
        <taxon>Pseudomonadota</taxon>
        <taxon>Gammaproteobacteria</taxon>
        <taxon>Pseudomonadales</taxon>
        <taxon>Pseudomonadaceae</taxon>
        <taxon>Pseudomonas</taxon>
    </lineage>
</organism>
<dbReference type="PANTHER" id="PTHR30050">
    <property type="entry name" value="CHROMOSOMAL REPLICATION INITIATOR PROTEIN DNAA"/>
    <property type="match status" value="1"/>
</dbReference>
<name>A0A7X1WX72_9PSED</name>
<dbReference type="Gene3D" id="3.40.50.300">
    <property type="entry name" value="P-loop containing nucleotide triphosphate hydrolases"/>
    <property type="match status" value="1"/>
</dbReference>
<sequence length="282" mass="30872">MKRSAPRPKKTQNWGCVVQISKFGAKPRVKTRIDICPTHGEYDHKLVEAFDGQNLVLTCPRCRWEAINIADTCSEAHTAAVANKRGEALNAALFATGIAPRFRSCSLGNYLTRLEGQKIAVGTCQAYVDQFEENLAAGRCLLLLGNFGNGKTHLGCAILKEVVTRYGVSALYAPTPDIIAALKASFVRDSCPTEQSILTELTKVDLLLIDELGAQGGTEFERQSLHQIIDTRYRNMLPTIVTSNLPSAKLSAYIGDRALDRLRENGGQAIAFDWESSRGGEQ</sequence>
<dbReference type="InterPro" id="IPR002611">
    <property type="entry name" value="IstB_ATP-bd"/>
</dbReference>
<dbReference type="GO" id="GO:0005524">
    <property type="term" value="F:ATP binding"/>
    <property type="evidence" value="ECO:0007669"/>
    <property type="project" value="InterPro"/>
</dbReference>
<dbReference type="PANTHER" id="PTHR30050:SF4">
    <property type="entry name" value="ATP-BINDING PROTEIN RV3427C IN INSERTION SEQUENCE-RELATED"/>
    <property type="match status" value="1"/>
</dbReference>
<gene>
    <name evidence="2" type="ORF">GHO37_19090</name>
</gene>
<dbReference type="CDD" id="cd00009">
    <property type="entry name" value="AAA"/>
    <property type="match status" value="1"/>
</dbReference>
<dbReference type="InterPro" id="IPR027417">
    <property type="entry name" value="P-loop_NTPase"/>
</dbReference>
<feature type="domain" description="IstB-like ATP-binding" evidence="1">
    <location>
        <begin position="140"/>
        <end position="259"/>
    </location>
</feature>
<proteinExistence type="predicted"/>
<comment type="caution">
    <text evidence="2">The sequence shown here is derived from an EMBL/GenBank/DDBJ whole genome shotgun (WGS) entry which is preliminary data.</text>
</comment>
<protein>
    <recommendedName>
        <fullName evidence="1">IstB-like ATP-binding domain-containing protein</fullName>
    </recommendedName>
</protein>
<evidence type="ECO:0000313" key="2">
    <source>
        <dbReference type="EMBL" id="MQT76394.1"/>
    </source>
</evidence>
<reference evidence="2 3" key="1">
    <citation type="submission" date="2019-10" db="EMBL/GenBank/DDBJ databases">
        <title>Evaluation of single-gene subtyping targets for Pseudomonas.</title>
        <authorList>
            <person name="Reichler S.J."/>
            <person name="Orsi R.H."/>
            <person name="Wiedmann M."/>
            <person name="Martin N.H."/>
            <person name="Murphy S.I."/>
        </authorList>
    </citation>
    <scope>NUCLEOTIDE SEQUENCE [LARGE SCALE GENOMIC DNA]</scope>
    <source>
        <strain evidence="2 3">FSL R10-2932</strain>
    </source>
</reference>
<evidence type="ECO:0000313" key="3">
    <source>
        <dbReference type="Proteomes" id="UP000447574"/>
    </source>
</evidence>
<accession>A0A7X1WX72</accession>
<dbReference type="Proteomes" id="UP000447574">
    <property type="component" value="Unassembled WGS sequence"/>
</dbReference>